<gene>
    <name evidence="2" type="ORF">BCR39DRAFT_235137</name>
</gene>
<feature type="transmembrane region" description="Helical" evidence="1">
    <location>
        <begin position="83"/>
        <end position="103"/>
    </location>
</feature>
<dbReference type="InParanoid" id="A0A1Y2BGZ7"/>
<keyword evidence="1" id="KW-0472">Membrane</keyword>
<dbReference type="EMBL" id="MCFC01000004">
    <property type="protein sequence ID" value="ORY34072.1"/>
    <property type="molecule type" value="Genomic_DNA"/>
</dbReference>
<dbReference type="OrthoDB" id="284718at2759"/>
<feature type="transmembrane region" description="Helical" evidence="1">
    <location>
        <begin position="54"/>
        <end position="71"/>
    </location>
</feature>
<evidence type="ECO:0000313" key="2">
    <source>
        <dbReference type="EMBL" id="ORY34072.1"/>
    </source>
</evidence>
<comment type="caution">
    <text evidence="2">The sequence shown here is derived from an EMBL/GenBank/DDBJ whole genome shotgun (WGS) entry which is preliminary data.</text>
</comment>
<keyword evidence="1" id="KW-0812">Transmembrane</keyword>
<keyword evidence="1" id="KW-1133">Transmembrane helix</keyword>
<reference evidence="2 3" key="1">
    <citation type="submission" date="2016-07" db="EMBL/GenBank/DDBJ databases">
        <title>Pervasive Adenine N6-methylation of Active Genes in Fungi.</title>
        <authorList>
            <consortium name="DOE Joint Genome Institute"/>
            <person name="Mondo S.J."/>
            <person name="Dannebaum R.O."/>
            <person name="Kuo R.C."/>
            <person name="Labutti K."/>
            <person name="Haridas S."/>
            <person name="Kuo A."/>
            <person name="Salamov A."/>
            <person name="Ahrendt S.R."/>
            <person name="Lipzen A."/>
            <person name="Sullivan W."/>
            <person name="Andreopoulos W.B."/>
            <person name="Clum A."/>
            <person name="Lindquist E."/>
            <person name="Daum C."/>
            <person name="Ramamoorthy G.K."/>
            <person name="Gryganskyi A."/>
            <person name="Culley D."/>
            <person name="Magnuson J.K."/>
            <person name="James T.Y."/>
            <person name="O'Malley M.A."/>
            <person name="Stajich J.E."/>
            <person name="Spatafora J.W."/>
            <person name="Visel A."/>
            <person name="Grigoriev I.V."/>
        </authorList>
    </citation>
    <scope>NUCLEOTIDE SEQUENCE [LARGE SCALE GENOMIC DNA]</scope>
    <source>
        <strain evidence="2 3">68-887.2</strain>
    </source>
</reference>
<name>A0A1Y2BGZ7_9TREE</name>
<accession>A0A1Y2BGZ7</accession>
<proteinExistence type="predicted"/>
<dbReference type="AlphaFoldDB" id="A0A1Y2BGZ7"/>
<keyword evidence="3" id="KW-1185">Reference proteome</keyword>
<evidence type="ECO:0000313" key="3">
    <source>
        <dbReference type="Proteomes" id="UP000193986"/>
    </source>
</evidence>
<organism evidence="2 3">
    <name type="scientific">Naematelia encephala</name>
    <dbReference type="NCBI Taxonomy" id="71784"/>
    <lineage>
        <taxon>Eukaryota</taxon>
        <taxon>Fungi</taxon>
        <taxon>Dikarya</taxon>
        <taxon>Basidiomycota</taxon>
        <taxon>Agaricomycotina</taxon>
        <taxon>Tremellomycetes</taxon>
        <taxon>Tremellales</taxon>
        <taxon>Naemateliaceae</taxon>
        <taxon>Naematelia</taxon>
    </lineage>
</organism>
<protein>
    <submittedName>
        <fullName evidence="2">Uncharacterized protein</fullName>
    </submittedName>
</protein>
<dbReference type="Proteomes" id="UP000193986">
    <property type="component" value="Unassembled WGS sequence"/>
</dbReference>
<evidence type="ECO:0000256" key="1">
    <source>
        <dbReference type="SAM" id="Phobius"/>
    </source>
</evidence>
<sequence length="114" mass="12286">MSITAPVLDKSDPKSDRLYAFHLPSSPEWEEQKDWFGQSAMMGAGAGMFIKNPLFVWGSMIMGVIGLVNYQPLRAPKDSTSPLITLGMAFAGVATLCLPKMMLAPEAPISSPVV</sequence>